<protein>
    <recommendedName>
        <fullName evidence="4">Type II secretion system protein GspF domain-containing protein</fullName>
    </recommendedName>
</protein>
<evidence type="ECO:0008006" key="4">
    <source>
        <dbReference type="Google" id="ProtNLM"/>
    </source>
</evidence>
<evidence type="ECO:0000256" key="1">
    <source>
        <dbReference type="SAM" id="Phobius"/>
    </source>
</evidence>
<keyword evidence="1" id="KW-1133">Transmembrane helix</keyword>
<evidence type="ECO:0000313" key="2">
    <source>
        <dbReference type="EMBL" id="EFF64557.1"/>
    </source>
</evidence>
<accession>A0ABN0A490</accession>
<keyword evidence="3" id="KW-1185">Reference proteome</keyword>
<feature type="transmembrane region" description="Helical" evidence="1">
    <location>
        <begin position="216"/>
        <end position="241"/>
    </location>
</feature>
<dbReference type="Proteomes" id="UP000002938">
    <property type="component" value="Unassembled WGS sequence"/>
</dbReference>
<dbReference type="RefSeq" id="WP_006783891.1">
    <property type="nucleotide sequence ID" value="NZ_ADMN01000035.1"/>
</dbReference>
<proteinExistence type="predicted"/>
<keyword evidence="1" id="KW-0812">Transmembrane</keyword>
<reference evidence="2 3" key="1">
    <citation type="journal article" date="2011" name="J. Bacteriol.">
        <title>Draft Genome Sequence of Turicibacter sanguinis PC909, Isolated from Human Feces.</title>
        <authorList>
            <person name="Cuiv P.O."/>
            <person name="Klaassens E.S."/>
            <person name="Durkin A.S."/>
            <person name="Harkins D.M."/>
            <person name="Foster L."/>
            <person name="McCorrison J."/>
            <person name="Torralba M."/>
            <person name="Nelson K.E."/>
            <person name="Morrison M."/>
        </authorList>
    </citation>
    <scope>NUCLEOTIDE SEQUENCE [LARGE SCALE GENOMIC DNA]</scope>
    <source>
        <strain evidence="2 3">PC909</strain>
    </source>
</reference>
<feature type="transmembrane region" description="Helical" evidence="1">
    <location>
        <begin position="68"/>
        <end position="86"/>
    </location>
</feature>
<comment type="caution">
    <text evidence="2">The sequence shown here is derived from an EMBL/GenBank/DDBJ whole genome shotgun (WGS) entry which is preliminary data.</text>
</comment>
<gene>
    <name evidence="2" type="ORF">CUW_2518</name>
</gene>
<dbReference type="EMBL" id="ADMN01000035">
    <property type="protein sequence ID" value="EFF64557.1"/>
    <property type="molecule type" value="Genomic_DNA"/>
</dbReference>
<name>A0ABN0A490_9FIRM</name>
<keyword evidence="1" id="KW-0472">Membrane</keyword>
<organism evidence="2 3">
    <name type="scientific">Turicibacter sanguinis PC909</name>
    <dbReference type="NCBI Taxonomy" id="702450"/>
    <lineage>
        <taxon>Bacteria</taxon>
        <taxon>Bacillati</taxon>
        <taxon>Bacillota</taxon>
        <taxon>Erysipelotrichia</taxon>
        <taxon>Erysipelotrichales</taxon>
        <taxon>Turicibacteraceae</taxon>
        <taxon>Turicibacter</taxon>
    </lineage>
</organism>
<feature type="transmembrane region" description="Helical" evidence="1">
    <location>
        <begin position="45"/>
        <end position="62"/>
    </location>
</feature>
<evidence type="ECO:0000313" key="3">
    <source>
        <dbReference type="Proteomes" id="UP000002938"/>
    </source>
</evidence>
<sequence length="243" mass="28379">MKRLKQFIHDNYEKFCLSLAENNLESLLDQALSDKTVLQFQKRRISLILILLPLIIFNIIMIGSVKIILLSVILIVGLYFYPLYNLKNQTKYLALKNDILFPNYVKILITLLRSNTVYNSFSESMMYVNPHMQRLIKKLLIEIDQDNGIEPYLNFAKNFNSINATNIMTMIYYYNEESGNTDYLSTITKTNEKLKNNQLKELVEKKANQLDKYTSYVFMLNIAQVGCFVIFILISAFSVLFNL</sequence>